<comment type="caution">
    <text evidence="1">The sequence shown here is derived from an EMBL/GenBank/DDBJ whole genome shotgun (WGS) entry which is preliminary data.</text>
</comment>
<gene>
    <name evidence="1" type="ORF">NUW58_g7875</name>
</gene>
<accession>A0ACC1NEK3</accession>
<evidence type="ECO:0000313" key="1">
    <source>
        <dbReference type="EMBL" id="KAJ2977228.1"/>
    </source>
</evidence>
<organism evidence="1 2">
    <name type="scientific">Xylaria curta</name>
    <dbReference type="NCBI Taxonomy" id="42375"/>
    <lineage>
        <taxon>Eukaryota</taxon>
        <taxon>Fungi</taxon>
        <taxon>Dikarya</taxon>
        <taxon>Ascomycota</taxon>
        <taxon>Pezizomycotina</taxon>
        <taxon>Sordariomycetes</taxon>
        <taxon>Xylariomycetidae</taxon>
        <taxon>Xylariales</taxon>
        <taxon>Xylariaceae</taxon>
        <taxon>Xylaria</taxon>
    </lineage>
</organism>
<reference evidence="1" key="1">
    <citation type="submission" date="2022-10" db="EMBL/GenBank/DDBJ databases">
        <title>Genome Sequence of Xylaria curta.</title>
        <authorList>
            <person name="Buettner E."/>
        </authorList>
    </citation>
    <scope>NUCLEOTIDE SEQUENCE</scope>
    <source>
        <strain evidence="1">Babe10</strain>
    </source>
</reference>
<evidence type="ECO:0000313" key="2">
    <source>
        <dbReference type="Proteomes" id="UP001143856"/>
    </source>
</evidence>
<dbReference type="EMBL" id="JAPDGR010002181">
    <property type="protein sequence ID" value="KAJ2977228.1"/>
    <property type="molecule type" value="Genomic_DNA"/>
</dbReference>
<keyword evidence="2" id="KW-1185">Reference proteome</keyword>
<dbReference type="Proteomes" id="UP001143856">
    <property type="component" value="Unassembled WGS sequence"/>
</dbReference>
<protein>
    <submittedName>
        <fullName evidence="1">Uncharacterized protein</fullName>
    </submittedName>
</protein>
<name>A0ACC1NEK3_9PEZI</name>
<sequence>MRVFPLLIILPHSTSVPINVASTLECVGIMRPVPPMKTGSNGLPPPDEPRPIWSPGSSLVCGGLGLLVDDDSVGGTVVDGIVVVPSVSVGVVLTLVVSVCVGEPRVVVEVSLLSGVDNVIVGELSIAVSVGVKVVRVWLGVKKVRVVVGVTIEVTEVAWKSGHSASSSPPRNASPNSDLSLTSTFLQAATTFHWLVIGDAVTANEVLKGPTLKYNPGLIDPTNAAWNASRKPLVAAWELVDFGGKKWTWKSLFTAEFWKALFNAKKGKGKTLFTVNVHFASKGGSSSLHGDARPPVNGGVDQRIEQAESWAIGDFNEFAFAPPIETFTKVSGLKDLDEVAKIPTAERYSYLFDSNSQELDHTFVSKKLAKGAKFEHPHINTWLAYDDMTSDHDPSVAKFNIC</sequence>
<proteinExistence type="predicted"/>